<sequence>MKLKGTASLALLLTGALFLGACTSDTDPGDDGTQASETATASPTAGGSESPSEGETGGEGATDDPCEQPLGITESQEGEVRYTAGPGNWNGYNATTNATYSTYNNAIAGMMFTGFTYFGVDGTICDNTTFGTYEVTSEDPMVVEYTISDDAVWSDGTPVTINDYLLDWAAQNPEFLVPGLASGENPEATPVFDHVSLSLAEKVPDGPQGEVGSKTFTLEYANPDPDFKINVTTALPAHVAAEQSGLTPEELAQAILDKDAETVKQVAEFWNTGWIYEPGELPSDMGTVPSSGPYVLKEGGWQAGTALTLTQNESYWGEPPATKEIVFRFLEDAGQAQALQNGDVQVIEPQATVDTVAQLQALAPAITVEQGSELTWEHLDYNFLESSPFSDAKGGKALREAFAYCVPRQTIVDNLIKPIDPEAVVMNAREVFPFQDNYEEVVSAAYDGRYDEVDLDKARELVEQSGVATPVTIRIGYRSGNQRRTETVAQIKASCDQVGFQIEDINAEDFFANALVNGDFDIALYAWAGSGQITSGQNIYASNGQQNNQGYANEKVDAAWKALSSTLDEAEQLEQTKIIETELWNDLFGLPLYAHPGVTAYDSNLQNVRPTATQSGVVWNAYQWVAAS</sequence>
<evidence type="ECO:0000256" key="2">
    <source>
        <dbReference type="SAM" id="SignalP"/>
    </source>
</evidence>
<dbReference type="RefSeq" id="WP_093250226.1">
    <property type="nucleotide sequence ID" value="NZ_FNGP01000002.1"/>
</dbReference>
<dbReference type="GO" id="GO:1904680">
    <property type="term" value="F:peptide transmembrane transporter activity"/>
    <property type="evidence" value="ECO:0007669"/>
    <property type="project" value="TreeGrafter"/>
</dbReference>
<feature type="domain" description="Solute-binding protein family 5" evidence="3">
    <location>
        <begin position="136"/>
        <end position="531"/>
    </location>
</feature>
<feature type="signal peptide" evidence="2">
    <location>
        <begin position="1"/>
        <end position="21"/>
    </location>
</feature>
<dbReference type="PANTHER" id="PTHR30290">
    <property type="entry name" value="PERIPLASMIC BINDING COMPONENT OF ABC TRANSPORTER"/>
    <property type="match status" value="1"/>
</dbReference>
<dbReference type="Gene3D" id="3.40.190.10">
    <property type="entry name" value="Periplasmic binding protein-like II"/>
    <property type="match status" value="1"/>
</dbReference>
<feature type="chain" id="PRO_5039333117" evidence="2">
    <location>
        <begin position="22"/>
        <end position="628"/>
    </location>
</feature>
<gene>
    <name evidence="4" type="ORF">SAMN04488242_1354</name>
</gene>
<dbReference type="Gene3D" id="3.10.105.10">
    <property type="entry name" value="Dipeptide-binding Protein, Domain 3"/>
    <property type="match status" value="1"/>
</dbReference>
<proteinExistence type="predicted"/>
<dbReference type="Pfam" id="PF00496">
    <property type="entry name" value="SBP_bac_5"/>
    <property type="match status" value="1"/>
</dbReference>
<dbReference type="GO" id="GO:0042597">
    <property type="term" value="C:periplasmic space"/>
    <property type="evidence" value="ECO:0007669"/>
    <property type="project" value="UniProtKB-ARBA"/>
</dbReference>
<evidence type="ECO:0000256" key="1">
    <source>
        <dbReference type="SAM" id="MobiDB-lite"/>
    </source>
</evidence>
<dbReference type="EMBL" id="FNGP01000002">
    <property type="protein sequence ID" value="SDL38772.1"/>
    <property type="molecule type" value="Genomic_DNA"/>
</dbReference>
<organism evidence="4 5">
    <name type="scientific">Tessaracoccus oleiagri</name>
    <dbReference type="NCBI Taxonomy" id="686624"/>
    <lineage>
        <taxon>Bacteria</taxon>
        <taxon>Bacillati</taxon>
        <taxon>Actinomycetota</taxon>
        <taxon>Actinomycetes</taxon>
        <taxon>Propionibacteriales</taxon>
        <taxon>Propionibacteriaceae</taxon>
        <taxon>Tessaracoccus</taxon>
    </lineage>
</organism>
<feature type="region of interest" description="Disordered" evidence="1">
    <location>
        <begin position="27"/>
        <end position="71"/>
    </location>
</feature>
<dbReference type="PIRSF" id="PIRSF002741">
    <property type="entry name" value="MppA"/>
    <property type="match status" value="1"/>
</dbReference>
<dbReference type="InterPro" id="IPR039424">
    <property type="entry name" value="SBP_5"/>
</dbReference>
<dbReference type="PANTHER" id="PTHR30290:SF65">
    <property type="entry name" value="MONOACYL PHOSPHATIDYLINOSITOL TETRAMANNOSIDE-BINDING PROTEIN LPQW-RELATED"/>
    <property type="match status" value="1"/>
</dbReference>
<dbReference type="OrthoDB" id="3713816at2"/>
<dbReference type="GO" id="GO:0015833">
    <property type="term" value="P:peptide transport"/>
    <property type="evidence" value="ECO:0007669"/>
    <property type="project" value="TreeGrafter"/>
</dbReference>
<dbReference type="GO" id="GO:0043190">
    <property type="term" value="C:ATP-binding cassette (ABC) transporter complex"/>
    <property type="evidence" value="ECO:0007669"/>
    <property type="project" value="InterPro"/>
</dbReference>
<evidence type="ECO:0000259" key="3">
    <source>
        <dbReference type="Pfam" id="PF00496"/>
    </source>
</evidence>
<dbReference type="STRING" id="686624.SAMN04488242_1354"/>
<reference evidence="4 5" key="1">
    <citation type="submission" date="2016-10" db="EMBL/GenBank/DDBJ databases">
        <authorList>
            <person name="de Groot N.N."/>
        </authorList>
    </citation>
    <scope>NUCLEOTIDE SEQUENCE [LARGE SCALE GENOMIC DNA]</scope>
    <source>
        <strain evidence="4 5">CGMCC 1.9159</strain>
    </source>
</reference>
<protein>
    <submittedName>
        <fullName evidence="4">Peptide/nickel transport system substrate-binding protein</fullName>
    </submittedName>
</protein>
<dbReference type="AlphaFoldDB" id="A0A1G9JN90"/>
<dbReference type="PROSITE" id="PS51257">
    <property type="entry name" value="PROKAR_LIPOPROTEIN"/>
    <property type="match status" value="1"/>
</dbReference>
<dbReference type="Gene3D" id="3.90.76.10">
    <property type="entry name" value="Dipeptide-binding Protein, Domain 1"/>
    <property type="match status" value="1"/>
</dbReference>
<keyword evidence="5" id="KW-1185">Reference proteome</keyword>
<name>A0A1G9JN90_9ACTN</name>
<dbReference type="Proteomes" id="UP000199475">
    <property type="component" value="Unassembled WGS sequence"/>
</dbReference>
<accession>A0A1G9JN90</accession>
<dbReference type="InterPro" id="IPR030678">
    <property type="entry name" value="Peptide/Ni-bd"/>
</dbReference>
<dbReference type="InterPro" id="IPR000914">
    <property type="entry name" value="SBP_5_dom"/>
</dbReference>
<evidence type="ECO:0000313" key="5">
    <source>
        <dbReference type="Proteomes" id="UP000199475"/>
    </source>
</evidence>
<evidence type="ECO:0000313" key="4">
    <source>
        <dbReference type="EMBL" id="SDL38772.1"/>
    </source>
</evidence>
<dbReference type="SUPFAM" id="SSF53850">
    <property type="entry name" value="Periplasmic binding protein-like II"/>
    <property type="match status" value="1"/>
</dbReference>
<keyword evidence="2" id="KW-0732">Signal</keyword>
<feature type="compositionally biased region" description="Low complexity" evidence="1">
    <location>
        <begin position="41"/>
        <end position="54"/>
    </location>
</feature>